<protein>
    <submittedName>
        <fullName evidence="1 3">Uncharacterized protein</fullName>
    </submittedName>
</protein>
<keyword evidence="2" id="KW-1185">Reference proteome</keyword>
<reference evidence="3" key="1">
    <citation type="submission" date="2016-04" db="UniProtKB">
        <authorList>
            <consortium name="WormBaseParasite"/>
        </authorList>
    </citation>
    <scope>IDENTIFICATION</scope>
</reference>
<dbReference type="WBParaSite" id="BTMF_0000825901-mRNA-1">
    <property type="protein sequence ID" value="BTMF_0000825901-mRNA-1"/>
    <property type="gene ID" value="BTMF_0000825901"/>
</dbReference>
<accession>A0A0R3QKT4</accession>
<evidence type="ECO:0000313" key="3">
    <source>
        <dbReference type="WBParaSite" id="BTMF_0000825901-mRNA-1"/>
    </source>
</evidence>
<name>A0A0R3QKT4_9BILA</name>
<sequence>MSRNTTGNNDEILSSMYHTAMNRRSSRSLLKYGSSDKEVSHICESSIVDKEHLASICTHLCNQLKTIINLLIDFAGDVCDESATARSLLCELEDKVMPFLVNLDIEMASSEKLIRINIDTARISETKVDWLLKFNKCKVLSDSSTMNSTADNQINLDFENILLIMRDFFFIYLFQLEMREMLATLSGAVYKDLERVLSLRCRGCCGMIFKKELMLYLYQMKKGTDKLYKEIKLEQTALIH</sequence>
<evidence type="ECO:0000313" key="1">
    <source>
        <dbReference type="EMBL" id="VDO21472.1"/>
    </source>
</evidence>
<dbReference type="STRING" id="42155.A0A0R3QKT4"/>
<proteinExistence type="predicted"/>
<reference evidence="1 2" key="2">
    <citation type="submission" date="2018-11" db="EMBL/GenBank/DDBJ databases">
        <authorList>
            <consortium name="Pathogen Informatics"/>
        </authorList>
    </citation>
    <scope>NUCLEOTIDE SEQUENCE [LARGE SCALE GENOMIC DNA]</scope>
</reference>
<gene>
    <name evidence="1" type="ORF">BTMF_LOCUS6326</name>
</gene>
<organism evidence="3">
    <name type="scientific">Brugia timori</name>
    <dbReference type="NCBI Taxonomy" id="42155"/>
    <lineage>
        <taxon>Eukaryota</taxon>
        <taxon>Metazoa</taxon>
        <taxon>Ecdysozoa</taxon>
        <taxon>Nematoda</taxon>
        <taxon>Chromadorea</taxon>
        <taxon>Rhabditida</taxon>
        <taxon>Spirurina</taxon>
        <taxon>Spiruromorpha</taxon>
        <taxon>Filarioidea</taxon>
        <taxon>Onchocercidae</taxon>
        <taxon>Brugia</taxon>
    </lineage>
</organism>
<dbReference type="AlphaFoldDB" id="A0A0R3QKT4"/>
<dbReference type="Proteomes" id="UP000280834">
    <property type="component" value="Unassembled WGS sequence"/>
</dbReference>
<dbReference type="EMBL" id="UZAG01015561">
    <property type="protein sequence ID" value="VDO21472.1"/>
    <property type="molecule type" value="Genomic_DNA"/>
</dbReference>
<evidence type="ECO:0000313" key="2">
    <source>
        <dbReference type="Proteomes" id="UP000280834"/>
    </source>
</evidence>